<evidence type="ECO:0000313" key="6">
    <source>
        <dbReference type="Proteomes" id="UP001140206"/>
    </source>
</evidence>
<keyword evidence="2" id="KW-0677">Repeat</keyword>
<dbReference type="AlphaFoldDB" id="A0AAV8DL19"/>
<evidence type="ECO:0000313" key="5">
    <source>
        <dbReference type="EMBL" id="KAJ4770053.1"/>
    </source>
</evidence>
<dbReference type="InterPro" id="IPR050667">
    <property type="entry name" value="PPR-containing_protein"/>
</dbReference>
<dbReference type="EMBL" id="JAMFTS010000003">
    <property type="protein sequence ID" value="KAJ4770053.1"/>
    <property type="molecule type" value="Genomic_DNA"/>
</dbReference>
<comment type="caution">
    <text evidence="5">The sequence shown here is derived from an EMBL/GenBank/DDBJ whole genome shotgun (WGS) entry which is preliminary data.</text>
</comment>
<feature type="repeat" description="PPR" evidence="4">
    <location>
        <begin position="326"/>
        <end position="360"/>
    </location>
</feature>
<dbReference type="PROSITE" id="PS51375">
    <property type="entry name" value="PPR"/>
    <property type="match status" value="3"/>
</dbReference>
<evidence type="ECO:0000256" key="1">
    <source>
        <dbReference type="ARBA" id="ARBA00007626"/>
    </source>
</evidence>
<dbReference type="Proteomes" id="UP001140206">
    <property type="component" value="Chromosome 3"/>
</dbReference>
<proteinExistence type="inferred from homology"/>
<dbReference type="PANTHER" id="PTHR47939">
    <property type="entry name" value="MEMBRANE-ASSOCIATED SALT-INDUCIBLE PROTEIN-LIKE"/>
    <property type="match status" value="1"/>
</dbReference>
<evidence type="ECO:0000256" key="4">
    <source>
        <dbReference type="PROSITE-ProRule" id="PRU00708"/>
    </source>
</evidence>
<dbReference type="Pfam" id="PF13041">
    <property type="entry name" value="PPR_2"/>
    <property type="match status" value="2"/>
</dbReference>
<dbReference type="InterPro" id="IPR002885">
    <property type="entry name" value="PPR_rpt"/>
</dbReference>
<dbReference type="NCBIfam" id="TIGR00756">
    <property type="entry name" value="PPR"/>
    <property type="match status" value="4"/>
</dbReference>
<sequence>MLSVRTVRRICAAVDALAITVIVAGISKSVKKRDFANYAHSANHHPENFPTIASCRAALLKKGKIHQPKPESNNNTGPQDNTNEPAIIKIKKEKDPVKLFSLFQSNACNQIVVENRVIFEDTVSRLAGARRSDLIEQILEHQKCLPQGRREGFVIRIITLYGRARMPDHAIKTFQEMHLFGCKRTVKSFNATLKVLAQVGRFHELRQLFDEAPEIYGIQLDEISYNTLIKVLGEMGSLESAYRAMIEMGKSGVEPDVVTYTTLIAAFYKKGLRKIGDGIWNLMRLRGCEPTLATYNVRIQFLINRCRTFEANSLVRTMYKSGIKPDEVTYNLIIKGFFMMGEAEMANIVFYSMSKRGCQPNQKIYQTMVHYLCEERDFGLAFRFCQRSMEKNWFLDVNTIKKLLKGLTDVSKDRNASEIMRLVVGRIPQYSSDEIMSFQEIISHGRKLKETENGSNFFRSG</sequence>
<protein>
    <submittedName>
        <fullName evidence="5">Pentatricopeptide repeat-containing protein</fullName>
    </submittedName>
</protein>
<dbReference type="InterPro" id="IPR011990">
    <property type="entry name" value="TPR-like_helical_dom_sf"/>
</dbReference>
<keyword evidence="6" id="KW-1185">Reference proteome</keyword>
<dbReference type="Pfam" id="PF01535">
    <property type="entry name" value="PPR"/>
    <property type="match status" value="1"/>
</dbReference>
<name>A0AAV8DL19_9POAL</name>
<reference evidence="5" key="1">
    <citation type="submission" date="2022-08" db="EMBL/GenBank/DDBJ databases">
        <authorList>
            <person name="Marques A."/>
        </authorList>
    </citation>
    <scope>NUCLEOTIDE SEQUENCE</scope>
    <source>
        <strain evidence="5">RhyPub2mFocal</strain>
        <tissue evidence="5">Leaves</tissue>
    </source>
</reference>
<dbReference type="PANTHER" id="PTHR47939:SF7">
    <property type="entry name" value="REPEAT-CONTAINING PROTEIN, PUTATIVE-RELATED"/>
    <property type="match status" value="1"/>
</dbReference>
<organism evidence="5 6">
    <name type="scientific">Rhynchospora pubera</name>
    <dbReference type="NCBI Taxonomy" id="906938"/>
    <lineage>
        <taxon>Eukaryota</taxon>
        <taxon>Viridiplantae</taxon>
        <taxon>Streptophyta</taxon>
        <taxon>Embryophyta</taxon>
        <taxon>Tracheophyta</taxon>
        <taxon>Spermatophyta</taxon>
        <taxon>Magnoliopsida</taxon>
        <taxon>Liliopsida</taxon>
        <taxon>Poales</taxon>
        <taxon>Cyperaceae</taxon>
        <taxon>Cyperoideae</taxon>
        <taxon>Rhynchosporeae</taxon>
        <taxon>Rhynchospora</taxon>
    </lineage>
</organism>
<evidence type="ECO:0000256" key="3">
    <source>
        <dbReference type="ARBA" id="ARBA00022946"/>
    </source>
</evidence>
<evidence type="ECO:0000256" key="2">
    <source>
        <dbReference type="ARBA" id="ARBA00022737"/>
    </source>
</evidence>
<dbReference type="Gene3D" id="1.25.40.10">
    <property type="entry name" value="Tetratricopeptide repeat domain"/>
    <property type="match status" value="2"/>
</dbReference>
<accession>A0AAV8DL19</accession>
<feature type="repeat" description="PPR" evidence="4">
    <location>
        <begin position="221"/>
        <end position="255"/>
    </location>
</feature>
<feature type="repeat" description="PPR" evidence="4">
    <location>
        <begin position="256"/>
        <end position="290"/>
    </location>
</feature>
<gene>
    <name evidence="5" type="ORF">LUZ62_054310</name>
</gene>
<comment type="similarity">
    <text evidence="1">Belongs to the PPR family. P subfamily.</text>
</comment>
<keyword evidence="3" id="KW-0809">Transit peptide</keyword>